<dbReference type="Proteomes" id="UP001195483">
    <property type="component" value="Unassembled WGS sequence"/>
</dbReference>
<keyword evidence="3" id="KW-1185">Reference proteome</keyword>
<dbReference type="AlphaFoldDB" id="A0AAE0T8W3"/>
<evidence type="ECO:0000313" key="3">
    <source>
        <dbReference type="Proteomes" id="UP001195483"/>
    </source>
</evidence>
<gene>
    <name evidence="2" type="ORF">CHS0354_036321</name>
</gene>
<sequence>HKEPHNNKTRKTEEKVLEEVTDDPTEKVQTFEELVAEWVGDLFEEYKQLAANKAAKADKCAKAKSLSKNDYKQLSKSKKEICRRKDTSQ</sequence>
<organism evidence="2 3">
    <name type="scientific">Potamilus streckersoni</name>
    <dbReference type="NCBI Taxonomy" id="2493646"/>
    <lineage>
        <taxon>Eukaryota</taxon>
        <taxon>Metazoa</taxon>
        <taxon>Spiralia</taxon>
        <taxon>Lophotrochozoa</taxon>
        <taxon>Mollusca</taxon>
        <taxon>Bivalvia</taxon>
        <taxon>Autobranchia</taxon>
        <taxon>Heteroconchia</taxon>
        <taxon>Palaeoheterodonta</taxon>
        <taxon>Unionida</taxon>
        <taxon>Unionoidea</taxon>
        <taxon>Unionidae</taxon>
        <taxon>Ambleminae</taxon>
        <taxon>Lampsilini</taxon>
        <taxon>Potamilus</taxon>
    </lineage>
</organism>
<reference evidence="2" key="3">
    <citation type="submission" date="2023-05" db="EMBL/GenBank/DDBJ databases">
        <authorList>
            <person name="Smith C.H."/>
        </authorList>
    </citation>
    <scope>NUCLEOTIDE SEQUENCE</scope>
    <source>
        <strain evidence="2">CHS0354</strain>
        <tissue evidence="2">Mantle</tissue>
    </source>
</reference>
<name>A0AAE0T8W3_9BIVA</name>
<feature type="region of interest" description="Disordered" evidence="1">
    <location>
        <begin position="1"/>
        <end position="24"/>
    </location>
</feature>
<feature type="non-terminal residue" evidence="2">
    <location>
        <position position="1"/>
    </location>
</feature>
<comment type="caution">
    <text evidence="2">The sequence shown here is derived from an EMBL/GenBank/DDBJ whole genome shotgun (WGS) entry which is preliminary data.</text>
</comment>
<reference evidence="2" key="2">
    <citation type="journal article" date="2021" name="Genome Biol. Evol.">
        <title>Developing a high-quality reference genome for a parasitic bivalve with doubly uniparental inheritance (Bivalvia: Unionida).</title>
        <authorList>
            <person name="Smith C.H."/>
        </authorList>
    </citation>
    <scope>NUCLEOTIDE SEQUENCE</scope>
    <source>
        <strain evidence="2">CHS0354</strain>
        <tissue evidence="2">Mantle</tissue>
    </source>
</reference>
<reference evidence="2" key="1">
    <citation type="journal article" date="2021" name="Genome Biol. Evol.">
        <title>A High-Quality Reference Genome for a Parasitic Bivalve with Doubly Uniparental Inheritance (Bivalvia: Unionida).</title>
        <authorList>
            <person name="Smith C.H."/>
        </authorList>
    </citation>
    <scope>NUCLEOTIDE SEQUENCE</scope>
    <source>
        <strain evidence="2">CHS0354</strain>
    </source>
</reference>
<protein>
    <submittedName>
        <fullName evidence="2">Uncharacterized protein</fullName>
    </submittedName>
</protein>
<evidence type="ECO:0000256" key="1">
    <source>
        <dbReference type="SAM" id="MobiDB-lite"/>
    </source>
</evidence>
<evidence type="ECO:0000313" key="2">
    <source>
        <dbReference type="EMBL" id="KAK3605410.1"/>
    </source>
</evidence>
<accession>A0AAE0T8W3</accession>
<dbReference type="EMBL" id="JAEAOA010002126">
    <property type="protein sequence ID" value="KAK3605410.1"/>
    <property type="molecule type" value="Genomic_DNA"/>
</dbReference>
<proteinExistence type="predicted"/>